<reference evidence="4 5" key="1">
    <citation type="journal article" date="2013" name="Int. J. Syst. Evol. Microbiol.">
        <title>Celerinatantimonas yamalensis sp. nov., a cold-adapted diazotrophic bacterium from a cold permafrost brine.</title>
        <authorList>
            <person name="Shcherbakova V."/>
            <person name="Chuvilskaya N."/>
            <person name="Rivkina E."/>
            <person name="Demidov N."/>
            <person name="Uchaeva V."/>
            <person name="Suetin S."/>
            <person name="Suzina N."/>
            <person name="Gilichinsky D."/>
        </authorList>
    </citation>
    <scope>NUCLEOTIDE SEQUENCE [LARGE SCALE GENOMIC DNA]</scope>
    <source>
        <strain evidence="4 5">C7</strain>
    </source>
</reference>
<keyword evidence="1" id="KW-0808">Transferase</keyword>
<dbReference type="PANTHER" id="PTHR43072:SF23">
    <property type="entry name" value="UPF0039 PROTEIN C11D3.02C"/>
    <property type="match status" value="1"/>
</dbReference>
<organism evidence="4 5">
    <name type="scientific">Celerinatantimonas yamalensis</name>
    <dbReference type="NCBI Taxonomy" id="559956"/>
    <lineage>
        <taxon>Bacteria</taxon>
        <taxon>Pseudomonadati</taxon>
        <taxon>Pseudomonadota</taxon>
        <taxon>Gammaproteobacteria</taxon>
        <taxon>Celerinatantimonadaceae</taxon>
        <taxon>Celerinatantimonas</taxon>
    </lineage>
</organism>
<accession>A0ABW9GAB0</accession>
<dbReference type="RefSeq" id="WP_408624976.1">
    <property type="nucleotide sequence ID" value="NZ_JBEQCT010000010.1"/>
</dbReference>
<protein>
    <submittedName>
        <fullName evidence="4">N-acetyltransferase family protein</fullName>
    </submittedName>
</protein>
<proteinExistence type="predicted"/>
<dbReference type="PROSITE" id="PS51186">
    <property type="entry name" value="GNAT"/>
    <property type="match status" value="1"/>
</dbReference>
<evidence type="ECO:0000256" key="1">
    <source>
        <dbReference type="ARBA" id="ARBA00022679"/>
    </source>
</evidence>
<gene>
    <name evidence="4" type="ORF">ABUE30_16715</name>
</gene>
<keyword evidence="5" id="KW-1185">Reference proteome</keyword>
<name>A0ABW9GAB0_9GAMM</name>
<evidence type="ECO:0000313" key="5">
    <source>
        <dbReference type="Proteomes" id="UP001629953"/>
    </source>
</evidence>
<dbReference type="InterPro" id="IPR000182">
    <property type="entry name" value="GNAT_dom"/>
</dbReference>
<dbReference type="PANTHER" id="PTHR43072">
    <property type="entry name" value="N-ACETYLTRANSFERASE"/>
    <property type="match status" value="1"/>
</dbReference>
<dbReference type="Gene3D" id="3.40.630.30">
    <property type="match status" value="1"/>
</dbReference>
<sequence>MDYQLRPATSDDLPEIISIYNSTIASRQVTADITPITLADRHGWLESHQQQGHPVYAIFKAETLIGWFSFSPFYGRPAYRHTCEISIYLAPQARGQGLGKWILPRTEQIARQQGIKVLLGFIFSHNIPSIKLFEHNEYQRWGELPQIAELDEQRYSLSILGKHLDAV</sequence>
<dbReference type="EMBL" id="JBEQCT010000010">
    <property type="protein sequence ID" value="MFM2486675.1"/>
    <property type="molecule type" value="Genomic_DNA"/>
</dbReference>
<evidence type="ECO:0000259" key="3">
    <source>
        <dbReference type="PROSITE" id="PS51186"/>
    </source>
</evidence>
<comment type="caution">
    <text evidence="4">The sequence shown here is derived from an EMBL/GenBank/DDBJ whole genome shotgun (WGS) entry which is preliminary data.</text>
</comment>
<keyword evidence="2" id="KW-0012">Acyltransferase</keyword>
<dbReference type="CDD" id="cd04301">
    <property type="entry name" value="NAT_SF"/>
    <property type="match status" value="1"/>
</dbReference>
<dbReference type="SUPFAM" id="SSF55729">
    <property type="entry name" value="Acyl-CoA N-acyltransferases (Nat)"/>
    <property type="match status" value="1"/>
</dbReference>
<feature type="domain" description="N-acetyltransferase" evidence="3">
    <location>
        <begin position="3"/>
        <end position="160"/>
    </location>
</feature>
<evidence type="ECO:0000313" key="4">
    <source>
        <dbReference type="EMBL" id="MFM2486675.1"/>
    </source>
</evidence>
<dbReference type="Pfam" id="PF00583">
    <property type="entry name" value="Acetyltransf_1"/>
    <property type="match status" value="1"/>
</dbReference>
<dbReference type="InterPro" id="IPR016181">
    <property type="entry name" value="Acyl_CoA_acyltransferase"/>
</dbReference>
<dbReference type="Proteomes" id="UP001629953">
    <property type="component" value="Unassembled WGS sequence"/>
</dbReference>
<evidence type="ECO:0000256" key="2">
    <source>
        <dbReference type="ARBA" id="ARBA00023315"/>
    </source>
</evidence>